<reference evidence="2" key="1">
    <citation type="submission" date="2024-02" db="UniProtKB">
        <authorList>
            <consortium name="WormBaseParasite"/>
        </authorList>
    </citation>
    <scope>IDENTIFICATION</scope>
</reference>
<sequence length="250" mass="28211">MVNNIENEVTDEEKINFLRSCSDHKLFNFLLNDLEASKEEPSGIMAKNQIAVRWTRGHPWEIVMNTELFAKKWGRTTFHSLSRTLNQLSSMRIGSHCLLKRQSIGVYRFFGGHNENSLPIVPTEELNSPTSRKRAAAPEDMQNEITPKRMAISSVGNYKGVASINHHHMHSQHFFPQQNANPFSSFTPGDFLQTLPMAPNPQPSSVFLSPQTPGMRMGMADQSFTHFSHFVPSSSFPSLIPTLPIDSTKE</sequence>
<evidence type="ECO:0000313" key="2">
    <source>
        <dbReference type="WBParaSite" id="MBELARI_LOCUS5404"/>
    </source>
</evidence>
<protein>
    <submittedName>
        <fullName evidence="2">ETS domain-containing protein</fullName>
    </submittedName>
</protein>
<dbReference type="AlphaFoldDB" id="A0AAF3FHR4"/>
<name>A0AAF3FHR4_9BILA</name>
<dbReference type="Proteomes" id="UP000887575">
    <property type="component" value="Unassembled WGS sequence"/>
</dbReference>
<organism evidence="1 2">
    <name type="scientific">Mesorhabditis belari</name>
    <dbReference type="NCBI Taxonomy" id="2138241"/>
    <lineage>
        <taxon>Eukaryota</taxon>
        <taxon>Metazoa</taxon>
        <taxon>Ecdysozoa</taxon>
        <taxon>Nematoda</taxon>
        <taxon>Chromadorea</taxon>
        <taxon>Rhabditida</taxon>
        <taxon>Rhabditina</taxon>
        <taxon>Rhabditomorpha</taxon>
        <taxon>Rhabditoidea</taxon>
        <taxon>Rhabditidae</taxon>
        <taxon>Mesorhabditinae</taxon>
        <taxon>Mesorhabditis</taxon>
    </lineage>
</organism>
<accession>A0AAF3FHR4</accession>
<evidence type="ECO:0000313" key="1">
    <source>
        <dbReference type="Proteomes" id="UP000887575"/>
    </source>
</evidence>
<proteinExistence type="predicted"/>
<dbReference type="WBParaSite" id="MBELARI_LOCUS5404">
    <property type="protein sequence ID" value="MBELARI_LOCUS5404"/>
    <property type="gene ID" value="MBELARI_LOCUS5404"/>
</dbReference>
<keyword evidence="1" id="KW-1185">Reference proteome</keyword>